<organism evidence="1">
    <name type="scientific">uncultured Acidimicrobiales bacterium</name>
    <dbReference type="NCBI Taxonomy" id="310071"/>
    <lineage>
        <taxon>Bacteria</taxon>
        <taxon>Bacillati</taxon>
        <taxon>Actinomycetota</taxon>
        <taxon>Acidimicrobiia</taxon>
        <taxon>Acidimicrobiales</taxon>
        <taxon>environmental samples</taxon>
    </lineage>
</organism>
<dbReference type="AlphaFoldDB" id="A0A6J4I0E7"/>
<reference evidence="1" key="1">
    <citation type="submission" date="2020-02" db="EMBL/GenBank/DDBJ databases">
        <authorList>
            <person name="Meier V. D."/>
        </authorList>
    </citation>
    <scope>NUCLEOTIDE SEQUENCE</scope>
    <source>
        <strain evidence="1">AVDCRST_MAG76</strain>
    </source>
</reference>
<dbReference type="EMBL" id="CADCSZ010000097">
    <property type="protein sequence ID" value="CAA9237846.1"/>
    <property type="molecule type" value="Genomic_DNA"/>
</dbReference>
<accession>A0A6J4I0E7</accession>
<gene>
    <name evidence="1" type="ORF">AVDCRST_MAG76-1602</name>
</gene>
<evidence type="ECO:0000313" key="1">
    <source>
        <dbReference type="EMBL" id="CAA9237846.1"/>
    </source>
</evidence>
<proteinExistence type="predicted"/>
<feature type="non-terminal residue" evidence="1">
    <location>
        <position position="1"/>
    </location>
</feature>
<protein>
    <submittedName>
        <fullName evidence="1">Uncharacterized protein</fullName>
    </submittedName>
</protein>
<feature type="non-terminal residue" evidence="1">
    <location>
        <position position="59"/>
    </location>
</feature>
<sequence>WARLSRMARAMAKTGPHWSAQAGAFNWSRPGRCGMDLGLPSLNHMGVIHKRMSWGKSGD</sequence>
<name>A0A6J4I0E7_9ACTN</name>